<protein>
    <recommendedName>
        <fullName evidence="2">Small ribosomal subunit protein uS15 N-terminal domain-containing protein</fullName>
    </recommendedName>
</protein>
<keyword evidence="4" id="KW-1185">Reference proteome</keyword>
<name>A0ABN8ZPP8_RANTA</name>
<organism evidence="3 4">
    <name type="scientific">Rangifer tarandus platyrhynchus</name>
    <name type="common">Svalbard reindeer</name>
    <dbReference type="NCBI Taxonomy" id="3082113"/>
    <lineage>
        <taxon>Eukaryota</taxon>
        <taxon>Metazoa</taxon>
        <taxon>Chordata</taxon>
        <taxon>Craniata</taxon>
        <taxon>Vertebrata</taxon>
        <taxon>Euteleostomi</taxon>
        <taxon>Mammalia</taxon>
        <taxon>Eutheria</taxon>
        <taxon>Laurasiatheria</taxon>
        <taxon>Artiodactyla</taxon>
        <taxon>Ruminantia</taxon>
        <taxon>Pecora</taxon>
        <taxon>Cervidae</taxon>
        <taxon>Odocoileinae</taxon>
        <taxon>Rangifer</taxon>
    </lineage>
</organism>
<dbReference type="InterPro" id="IPR012606">
    <property type="entry name" value="Ribosomal_uS15_N"/>
</dbReference>
<feature type="region of interest" description="Disordered" evidence="1">
    <location>
        <begin position="131"/>
        <end position="152"/>
    </location>
</feature>
<sequence length="270" mass="28767">MSDNVKEQVYKLAKKGLPPSPIGMILRESHSVAQWRRLLGMQMIEELARDPPRLDSLDETPGQDGGTTVVMGARLSAKSSLNINQSWTQTEPQRVSEPSPELRAQVFGECKHAETGSVNLPDRIGRGAEAPPPFTNVGSPPTTLAPVGSLSAPRPRLLSPTLVALPIPSLAPSSLRGPRRPPCPASAPGAPTLRNRPPPPADLPLPGPPPPAPTLRRAGPSPGAVEPCGSQPPSCGSRGNFGRKEVQRRRPPRHTCLRGRRRRGGGAQRL</sequence>
<evidence type="ECO:0000313" key="4">
    <source>
        <dbReference type="Proteomes" id="UP001176941"/>
    </source>
</evidence>
<feature type="domain" description="Small ribosomal subunit protein uS15 N-terminal" evidence="2">
    <location>
        <begin position="2"/>
        <end position="32"/>
    </location>
</feature>
<accession>A0ABN8ZPP8</accession>
<dbReference type="Gene3D" id="4.10.860.130">
    <property type="match status" value="1"/>
</dbReference>
<gene>
    <name evidence="3" type="ORF">MRATA1EN1_LOCUS24859</name>
</gene>
<reference evidence="3" key="1">
    <citation type="submission" date="2023-04" db="EMBL/GenBank/DDBJ databases">
        <authorList>
            <consortium name="ELIXIR-Norway"/>
        </authorList>
    </citation>
    <scope>NUCLEOTIDE SEQUENCE [LARGE SCALE GENOMIC DNA]</scope>
</reference>
<evidence type="ECO:0000313" key="3">
    <source>
        <dbReference type="EMBL" id="CAI9175897.1"/>
    </source>
</evidence>
<dbReference type="EMBL" id="OX459941">
    <property type="protein sequence ID" value="CAI9175897.1"/>
    <property type="molecule type" value="Genomic_DNA"/>
</dbReference>
<dbReference type="Proteomes" id="UP001176941">
    <property type="component" value="Chromosome 5"/>
</dbReference>
<feature type="compositionally biased region" description="Pro residues" evidence="1">
    <location>
        <begin position="196"/>
        <end position="213"/>
    </location>
</feature>
<evidence type="ECO:0000256" key="1">
    <source>
        <dbReference type="SAM" id="MobiDB-lite"/>
    </source>
</evidence>
<feature type="region of interest" description="Disordered" evidence="1">
    <location>
        <begin position="171"/>
        <end position="270"/>
    </location>
</feature>
<feature type="compositionally biased region" description="Basic residues" evidence="1">
    <location>
        <begin position="246"/>
        <end position="264"/>
    </location>
</feature>
<proteinExistence type="predicted"/>
<evidence type="ECO:0000259" key="2">
    <source>
        <dbReference type="Pfam" id="PF08069"/>
    </source>
</evidence>
<dbReference type="Pfam" id="PF08069">
    <property type="entry name" value="Ribosomal_S13_N"/>
    <property type="match status" value="1"/>
</dbReference>